<evidence type="ECO:0000313" key="6">
    <source>
        <dbReference type="EMBL" id="HJC69673.1"/>
    </source>
</evidence>
<protein>
    <submittedName>
        <fullName evidence="6">Alpha/beta fold hydrolase</fullName>
    </submittedName>
</protein>
<dbReference type="GO" id="GO:0006631">
    <property type="term" value="P:fatty acid metabolic process"/>
    <property type="evidence" value="ECO:0007669"/>
    <property type="project" value="TreeGrafter"/>
</dbReference>
<dbReference type="Pfam" id="PF00501">
    <property type="entry name" value="AMP-binding"/>
    <property type="match status" value="1"/>
</dbReference>
<feature type="domain" description="AMP-dependent synthetase/ligase" evidence="4">
    <location>
        <begin position="351"/>
        <end position="730"/>
    </location>
</feature>
<dbReference type="Gene3D" id="3.40.50.1820">
    <property type="entry name" value="alpha/beta hydrolase"/>
    <property type="match status" value="1"/>
</dbReference>
<comment type="similarity">
    <text evidence="1">Belongs to the ATP-dependent AMP-binding enzyme family.</text>
</comment>
<keyword evidence="6" id="KW-0378">Hydrolase</keyword>
<dbReference type="GO" id="GO:0016787">
    <property type="term" value="F:hydrolase activity"/>
    <property type="evidence" value="ECO:0007669"/>
    <property type="project" value="UniProtKB-KW"/>
</dbReference>
<evidence type="ECO:0000259" key="4">
    <source>
        <dbReference type="Pfam" id="PF00501"/>
    </source>
</evidence>
<dbReference type="PANTHER" id="PTHR43201">
    <property type="entry name" value="ACYL-COA SYNTHETASE"/>
    <property type="match status" value="1"/>
</dbReference>
<comment type="caution">
    <text evidence="6">The sequence shown here is derived from an EMBL/GenBank/DDBJ whole genome shotgun (WGS) entry which is preliminary data.</text>
</comment>
<dbReference type="GO" id="GO:0031956">
    <property type="term" value="F:medium-chain fatty acid-CoA ligase activity"/>
    <property type="evidence" value="ECO:0007669"/>
    <property type="project" value="TreeGrafter"/>
</dbReference>
<dbReference type="InterPro" id="IPR045851">
    <property type="entry name" value="AMP-bd_C_sf"/>
</dbReference>
<gene>
    <name evidence="6" type="ORF">H9932_08365</name>
</gene>
<feature type="region of interest" description="Disordered" evidence="3">
    <location>
        <begin position="1"/>
        <end position="20"/>
    </location>
</feature>
<dbReference type="Gene3D" id="3.30.300.30">
    <property type="match status" value="1"/>
</dbReference>
<accession>A0A9D2TI46</accession>
<dbReference type="PANTHER" id="PTHR43201:SF5">
    <property type="entry name" value="MEDIUM-CHAIN ACYL-COA LIGASE ACSF2, MITOCHONDRIAL"/>
    <property type="match status" value="1"/>
</dbReference>
<dbReference type="InterPro" id="IPR000873">
    <property type="entry name" value="AMP-dep_synth/lig_dom"/>
</dbReference>
<name>A0A9D2TI46_9MICO</name>
<dbReference type="Proteomes" id="UP000823854">
    <property type="component" value="Unassembled WGS sequence"/>
</dbReference>
<dbReference type="SUPFAM" id="SSF53474">
    <property type="entry name" value="alpha/beta-Hydrolases"/>
    <property type="match status" value="1"/>
</dbReference>
<dbReference type="SUPFAM" id="SSF56801">
    <property type="entry name" value="Acetyl-CoA synthetase-like"/>
    <property type="match status" value="1"/>
</dbReference>
<dbReference type="AlphaFoldDB" id="A0A9D2TI46"/>
<reference evidence="6" key="2">
    <citation type="submission" date="2021-04" db="EMBL/GenBank/DDBJ databases">
        <authorList>
            <person name="Gilroy R."/>
        </authorList>
    </citation>
    <scope>NUCLEOTIDE SEQUENCE</scope>
    <source>
        <strain evidence="6">CHK130-7132</strain>
    </source>
</reference>
<sequence>MVTSTRSTEIPDLPGLDPSLHRTAEVRDHTGELRQWHLLDSGPWLAERGISPRGTLLAVHGNPTWSFLFRSLVREDIPWRLIAVDQLEMGYSERTGLKRRYQDRITDLSLLTDALSLHGPVVTVGHDWGGLISTGWALDNRHDVVGMILTNTGVHQQIEEALPRALQLATTPGFRTASTSLTDAFLRTTLALSKPALPREAQDAYLAPYRTRARRRGIDQFVADIPAAADHPSRPTLERVADGLTELRVPTLLAWGPRDITFSDRFLRDLIERVPHADVHRFEGASHLVWEDADVAGLVARWLETTFGTAEEPRTEAPAWRPVSAYAEEVPAAPIGESIARLAADPVHAHQAAVVELGADDDGSREISWSLLHRRVEDIAAGLLGHGVRPGDRVSLLITPGADLTGVLYACFRIGAVAVVADAGLGTQGLTRAVIGSHIDWLIGIPKALVGARAMGWPGRRLSVEQLPTVDRVALGVETSIAELARSGALQRELGAPLDVPHPDPDSDAAVLFTSGSTGPAKGAVMTHRQLSAMFSAVGDTLDLAPERGLVAGFATFALLGPALGAPTVVPDMDITRPGELTAPALAAAIGALGRPAVFTAPAALRNILDTAGQLDAEGRAAMAGAASFFSAGAPIPAHLLRGLADLMPEAKALTPYGMTECLAVAAIDLEGIDAAGEGSGVCVGAPVPRVEIAIAAMDDEGRTTGEITEAAGERGEVLVRAPHVRDRYLMLWGTTHTSMRFEGWHATGDVGHLDEAGRLWVEGRAAHVLATADGLFTPVQVEEAAEAVPTVRRSGAAVVGPRGTQQVVVILETEEGHRPGKAARPRPAATSLQEAVRRSVRERAGVEVVAVFVTRCLPTDIRHNSKIDRAALSRWAEQTLRGERAESL</sequence>
<dbReference type="EMBL" id="DWWC01000166">
    <property type="protein sequence ID" value="HJC69673.1"/>
    <property type="molecule type" value="Genomic_DNA"/>
</dbReference>
<evidence type="ECO:0000259" key="5">
    <source>
        <dbReference type="Pfam" id="PF00561"/>
    </source>
</evidence>
<dbReference type="InterPro" id="IPR000073">
    <property type="entry name" value="AB_hydrolase_1"/>
</dbReference>
<dbReference type="InterPro" id="IPR042099">
    <property type="entry name" value="ANL_N_sf"/>
</dbReference>
<proteinExistence type="inferred from homology"/>
<dbReference type="Pfam" id="PF00561">
    <property type="entry name" value="Abhydrolase_1"/>
    <property type="match status" value="1"/>
</dbReference>
<dbReference type="InterPro" id="IPR020845">
    <property type="entry name" value="AMP-binding_CS"/>
</dbReference>
<evidence type="ECO:0000256" key="2">
    <source>
        <dbReference type="ARBA" id="ARBA00022598"/>
    </source>
</evidence>
<reference evidence="6" key="1">
    <citation type="journal article" date="2021" name="PeerJ">
        <title>Extensive microbial diversity within the chicken gut microbiome revealed by metagenomics and culture.</title>
        <authorList>
            <person name="Gilroy R."/>
            <person name="Ravi A."/>
            <person name="Getino M."/>
            <person name="Pursley I."/>
            <person name="Horton D.L."/>
            <person name="Alikhan N.F."/>
            <person name="Baker D."/>
            <person name="Gharbi K."/>
            <person name="Hall N."/>
            <person name="Watson M."/>
            <person name="Adriaenssens E.M."/>
            <person name="Foster-Nyarko E."/>
            <person name="Jarju S."/>
            <person name="Secka A."/>
            <person name="Antonio M."/>
            <person name="Oren A."/>
            <person name="Chaudhuri R.R."/>
            <person name="La Ragione R."/>
            <person name="Hildebrand F."/>
            <person name="Pallen M.J."/>
        </authorList>
    </citation>
    <scope>NUCLEOTIDE SEQUENCE</scope>
    <source>
        <strain evidence="6">CHK130-7132</strain>
    </source>
</reference>
<dbReference type="Gene3D" id="3.40.50.12780">
    <property type="entry name" value="N-terminal domain of ligase-like"/>
    <property type="match status" value="1"/>
</dbReference>
<feature type="domain" description="AB hydrolase-1" evidence="5">
    <location>
        <begin position="55"/>
        <end position="292"/>
    </location>
</feature>
<keyword evidence="2" id="KW-0436">Ligase</keyword>
<evidence type="ECO:0000313" key="7">
    <source>
        <dbReference type="Proteomes" id="UP000823854"/>
    </source>
</evidence>
<evidence type="ECO:0000256" key="1">
    <source>
        <dbReference type="ARBA" id="ARBA00006432"/>
    </source>
</evidence>
<evidence type="ECO:0000256" key="3">
    <source>
        <dbReference type="SAM" id="MobiDB-lite"/>
    </source>
</evidence>
<dbReference type="InterPro" id="IPR029058">
    <property type="entry name" value="AB_hydrolase_fold"/>
</dbReference>
<organism evidence="6 7">
    <name type="scientific">Candidatus Brachybacterium intestinipullorum</name>
    <dbReference type="NCBI Taxonomy" id="2838512"/>
    <lineage>
        <taxon>Bacteria</taxon>
        <taxon>Bacillati</taxon>
        <taxon>Actinomycetota</taxon>
        <taxon>Actinomycetes</taxon>
        <taxon>Micrococcales</taxon>
        <taxon>Dermabacteraceae</taxon>
        <taxon>Brachybacterium</taxon>
    </lineage>
</organism>
<dbReference type="PROSITE" id="PS00455">
    <property type="entry name" value="AMP_BINDING"/>
    <property type="match status" value="1"/>
</dbReference>